<proteinExistence type="predicted"/>
<name>L1MAT1_9CORY</name>
<gene>
    <name evidence="1" type="ORF">HMPREF9997_02519</name>
</gene>
<comment type="caution">
    <text evidence="1">The sequence shown here is derived from an EMBL/GenBank/DDBJ whole genome shotgun (WGS) entry which is preliminary data.</text>
</comment>
<dbReference type="EMBL" id="AMEM01000040">
    <property type="protein sequence ID" value="EKX88155.1"/>
    <property type="molecule type" value="Genomic_DNA"/>
</dbReference>
<reference evidence="1 2" key="1">
    <citation type="submission" date="2012-05" db="EMBL/GenBank/DDBJ databases">
        <authorList>
            <person name="Weinstock G."/>
            <person name="Sodergren E."/>
            <person name="Lobos E.A."/>
            <person name="Fulton L."/>
            <person name="Fulton R."/>
            <person name="Courtney L."/>
            <person name="Fronick C."/>
            <person name="O'Laughlin M."/>
            <person name="Godfrey J."/>
            <person name="Wilson R.M."/>
            <person name="Miner T."/>
            <person name="Farmer C."/>
            <person name="Delehaunty K."/>
            <person name="Cordes M."/>
            <person name="Minx P."/>
            <person name="Tomlinson C."/>
            <person name="Chen J."/>
            <person name="Wollam A."/>
            <person name="Pepin K.H."/>
            <person name="Bhonagiri V."/>
            <person name="Zhang X."/>
            <person name="Suruliraj S."/>
            <person name="Warren W."/>
            <person name="Mitreva M."/>
            <person name="Mardis E.R."/>
            <person name="Wilson R.K."/>
        </authorList>
    </citation>
    <scope>NUCLEOTIDE SEQUENCE [LARGE SCALE GENOMIC DNA]</scope>
    <source>
        <strain evidence="1 2">F0235</strain>
    </source>
</reference>
<dbReference type="HOGENOM" id="CLU_2521916_0_0_11"/>
<evidence type="ECO:0000313" key="1">
    <source>
        <dbReference type="EMBL" id="EKX88155.1"/>
    </source>
</evidence>
<organism evidence="1 2">
    <name type="scientific">Corynebacterium durum F0235</name>
    <dbReference type="NCBI Taxonomy" id="1035195"/>
    <lineage>
        <taxon>Bacteria</taxon>
        <taxon>Bacillati</taxon>
        <taxon>Actinomycetota</taxon>
        <taxon>Actinomycetes</taxon>
        <taxon>Mycobacteriales</taxon>
        <taxon>Corynebacteriaceae</taxon>
        <taxon>Corynebacterium</taxon>
    </lineage>
</organism>
<dbReference type="Proteomes" id="UP000010445">
    <property type="component" value="Unassembled WGS sequence"/>
</dbReference>
<accession>L1MAT1</accession>
<dbReference type="AlphaFoldDB" id="L1MAT1"/>
<protein>
    <submittedName>
        <fullName evidence="1">Uncharacterized protein</fullName>
    </submittedName>
</protein>
<keyword evidence="2" id="KW-1185">Reference proteome</keyword>
<sequence length="84" mass="9431">MQLETKYRDIADGNLSKFLTALPMTHMLETKYRDIADGNCESRNSLKSRSTVVGNQVPRYSGWKQLPLSTPIMLATGWKPSTAI</sequence>
<evidence type="ECO:0000313" key="2">
    <source>
        <dbReference type="Proteomes" id="UP000010445"/>
    </source>
</evidence>